<sequence length="62" mass="7377">MRSTPVDSTILHKAIFLLRDCHESEQQVVDRLKDYFPTLSHHDRERYTSEAWDMVHGKHAEI</sequence>
<gene>
    <name evidence="1" type="ORF">POF43_031160</name>
    <name evidence="2" type="ORF">POF50_019015</name>
</gene>
<dbReference type="EMBL" id="JABXJJ020000022">
    <property type="protein sequence ID" value="MDI5971402.1"/>
    <property type="molecule type" value="Genomic_DNA"/>
</dbReference>
<evidence type="ECO:0000313" key="2">
    <source>
        <dbReference type="EMBL" id="MDI5971402.1"/>
    </source>
</evidence>
<dbReference type="AlphaFoldDB" id="A0AA90H6L1"/>
<organism evidence="2">
    <name type="scientific">Streptantibioticus silvisoli</name>
    <dbReference type="NCBI Taxonomy" id="2705255"/>
    <lineage>
        <taxon>Bacteria</taxon>
        <taxon>Bacillati</taxon>
        <taxon>Actinomycetota</taxon>
        <taxon>Actinomycetes</taxon>
        <taxon>Kitasatosporales</taxon>
        <taxon>Streptomycetaceae</taxon>
        <taxon>Streptantibioticus</taxon>
    </lineage>
</organism>
<comment type="caution">
    <text evidence="2">The sequence shown here is derived from an EMBL/GenBank/DDBJ whole genome shotgun (WGS) entry which is preliminary data.</text>
</comment>
<dbReference type="EMBL" id="JAAGKO020000074">
    <property type="protein sequence ID" value="MDI5967135.1"/>
    <property type="molecule type" value="Genomic_DNA"/>
</dbReference>
<dbReference type="RefSeq" id="WP_271318806.1">
    <property type="nucleotide sequence ID" value="NZ_JAAGKO020000074.1"/>
</dbReference>
<accession>A0AA90H6L1</accession>
<dbReference type="Proteomes" id="UP001156398">
    <property type="component" value="Unassembled WGS sequence"/>
</dbReference>
<protein>
    <submittedName>
        <fullName evidence="2">Uncharacterized protein</fullName>
    </submittedName>
</protein>
<reference evidence="2 3" key="1">
    <citation type="submission" date="2023-05" db="EMBL/GenBank/DDBJ databases">
        <title>Streptantibioticus silvisoli sp. nov., acidotolerant actinomycetes 1 from pine litter.</title>
        <authorList>
            <person name="Swiecimska M."/>
            <person name="Golinska P."/>
            <person name="Sangal V."/>
            <person name="Wachnowicz B."/>
            <person name="Goodfellow M."/>
        </authorList>
    </citation>
    <scope>NUCLEOTIDE SEQUENCE</scope>
    <source>
        <strain evidence="2">SL13</strain>
        <strain evidence="1 3">SL54</strain>
    </source>
</reference>
<evidence type="ECO:0000313" key="3">
    <source>
        <dbReference type="Proteomes" id="UP001156398"/>
    </source>
</evidence>
<name>A0AA90H6L1_9ACTN</name>
<keyword evidence="3" id="KW-1185">Reference proteome</keyword>
<proteinExistence type="predicted"/>
<evidence type="ECO:0000313" key="1">
    <source>
        <dbReference type="EMBL" id="MDI5967135.1"/>
    </source>
</evidence>